<name>A0A9X6U8I9_BACCE</name>
<comment type="caution">
    <text evidence="1">The sequence shown here is derived from an EMBL/GenBank/DDBJ whole genome shotgun (WGS) entry which is preliminary data.</text>
</comment>
<gene>
    <name evidence="1" type="ORF">CN553_23445</name>
</gene>
<dbReference type="AlphaFoldDB" id="A0A9X6U8I9"/>
<evidence type="ECO:0000313" key="1">
    <source>
        <dbReference type="EMBL" id="PEN88557.1"/>
    </source>
</evidence>
<sequence>MPKLTEYELSYICYYSERVDLTNIAAGFGPKLKSKEITPLLEELRKKNIFEFYKNSYKELLEEN</sequence>
<dbReference type="Proteomes" id="UP000220691">
    <property type="component" value="Unassembled WGS sequence"/>
</dbReference>
<organism evidence="1 2">
    <name type="scientific">Bacillus cereus</name>
    <dbReference type="NCBI Taxonomy" id="1396"/>
    <lineage>
        <taxon>Bacteria</taxon>
        <taxon>Bacillati</taxon>
        <taxon>Bacillota</taxon>
        <taxon>Bacilli</taxon>
        <taxon>Bacillales</taxon>
        <taxon>Bacillaceae</taxon>
        <taxon>Bacillus</taxon>
        <taxon>Bacillus cereus group</taxon>
    </lineage>
</organism>
<evidence type="ECO:0000313" key="2">
    <source>
        <dbReference type="Proteomes" id="UP000220691"/>
    </source>
</evidence>
<reference evidence="1 2" key="1">
    <citation type="submission" date="2017-09" db="EMBL/GenBank/DDBJ databases">
        <title>Large-scale bioinformatics analysis of Bacillus genomes uncovers conserved roles of natural products in bacterial physiology.</title>
        <authorList>
            <consortium name="Agbiome Team Llc"/>
            <person name="Bleich R.M."/>
            <person name="Kirk G.J."/>
            <person name="Santa Maria K.C."/>
            <person name="Allen S.E."/>
            <person name="Farag S."/>
            <person name="Shank E.A."/>
            <person name="Bowers A."/>
        </authorList>
    </citation>
    <scope>NUCLEOTIDE SEQUENCE [LARGE SCALE GENOMIC DNA]</scope>
    <source>
        <strain evidence="1 2">AFS027647</strain>
    </source>
</reference>
<protein>
    <submittedName>
        <fullName evidence="1">Uncharacterized protein</fullName>
    </submittedName>
</protein>
<accession>A0A9X6U8I9</accession>
<proteinExistence type="predicted"/>
<dbReference type="EMBL" id="NUAN01000167">
    <property type="protein sequence ID" value="PEN88557.1"/>
    <property type="molecule type" value="Genomic_DNA"/>
</dbReference>
<dbReference type="RefSeq" id="WP_098127391.1">
    <property type="nucleotide sequence ID" value="NZ_NUAN01000167.1"/>
</dbReference>